<keyword evidence="1" id="KW-0812">Transmembrane</keyword>
<comment type="caution">
    <text evidence="3">The sequence shown here is derived from an EMBL/GenBank/DDBJ whole genome shotgun (WGS) entry which is preliminary data.</text>
</comment>
<protein>
    <recommendedName>
        <fullName evidence="2">DUF6808 domain-containing protein</fullName>
    </recommendedName>
</protein>
<reference evidence="3 4" key="1">
    <citation type="journal article" date="2019" name="Nat. Med.">
        <title>A library of human gut bacterial isolates paired with longitudinal multiomics data enables mechanistic microbiome research.</title>
        <authorList>
            <person name="Poyet M."/>
            <person name="Groussin M."/>
            <person name="Gibbons S.M."/>
            <person name="Avila-Pacheco J."/>
            <person name="Jiang X."/>
            <person name="Kearney S.M."/>
            <person name="Perrotta A.R."/>
            <person name="Berdy B."/>
            <person name="Zhao S."/>
            <person name="Lieberman T.D."/>
            <person name="Swanson P.K."/>
            <person name="Smith M."/>
            <person name="Roesemann S."/>
            <person name="Alexander J.E."/>
            <person name="Rich S.A."/>
            <person name="Livny J."/>
            <person name="Vlamakis H."/>
            <person name="Clish C."/>
            <person name="Bullock K."/>
            <person name="Deik A."/>
            <person name="Scott J."/>
            <person name="Pierce K.A."/>
            <person name="Xavier R.J."/>
            <person name="Alm E.J."/>
        </authorList>
    </citation>
    <scope>NUCLEOTIDE SEQUENCE [LARGE SCALE GENOMIC DNA]</scope>
    <source>
        <strain evidence="3 4">BIOML-A29</strain>
    </source>
</reference>
<dbReference type="InterPro" id="IPR049214">
    <property type="entry name" value="DUF6808"/>
</dbReference>
<dbReference type="EMBL" id="WNCN01000012">
    <property type="protein sequence ID" value="MTU40011.1"/>
    <property type="molecule type" value="Genomic_DNA"/>
</dbReference>
<name>A0ABW9SDU3_9BACT</name>
<dbReference type="Proteomes" id="UP000434916">
    <property type="component" value="Unassembled WGS sequence"/>
</dbReference>
<accession>A0ABW9SDU3</accession>
<keyword evidence="4" id="KW-1185">Reference proteome</keyword>
<gene>
    <name evidence="3" type="ORF">GMD82_11120</name>
</gene>
<evidence type="ECO:0000313" key="3">
    <source>
        <dbReference type="EMBL" id="MTU40011.1"/>
    </source>
</evidence>
<proteinExistence type="predicted"/>
<evidence type="ECO:0000256" key="1">
    <source>
        <dbReference type="SAM" id="Phobius"/>
    </source>
</evidence>
<evidence type="ECO:0000313" key="4">
    <source>
        <dbReference type="Proteomes" id="UP000434916"/>
    </source>
</evidence>
<feature type="transmembrane region" description="Helical" evidence="1">
    <location>
        <begin position="7"/>
        <end position="27"/>
    </location>
</feature>
<feature type="domain" description="DUF6808" evidence="2">
    <location>
        <begin position="79"/>
        <end position="157"/>
    </location>
</feature>
<dbReference type="Pfam" id="PF20647">
    <property type="entry name" value="DUF6808"/>
    <property type="match status" value="1"/>
</dbReference>
<keyword evidence="1" id="KW-0472">Membrane</keyword>
<organism evidence="3 4">
    <name type="scientific">Parabacteroides merdae</name>
    <dbReference type="NCBI Taxonomy" id="46503"/>
    <lineage>
        <taxon>Bacteria</taxon>
        <taxon>Pseudomonadati</taxon>
        <taxon>Bacteroidota</taxon>
        <taxon>Bacteroidia</taxon>
        <taxon>Bacteroidales</taxon>
        <taxon>Tannerellaceae</taxon>
        <taxon>Parabacteroides</taxon>
    </lineage>
</organism>
<sequence>MDFAMKSWYVTLLLIGLVASFIAGYHIRSTCVKNVQIERDTVIDTLRTVLPVASFEIEVGEVEIPYPIVIKEKGQDKIDTIYVPVPITQKEYLTDDYHAWVSGYNPSLDSIDVFQETMYITKRQSSRRWGIGIMAGYGIGRDGLSPYVGVGAYYKIW</sequence>
<evidence type="ECO:0000259" key="2">
    <source>
        <dbReference type="Pfam" id="PF20647"/>
    </source>
</evidence>
<keyword evidence="1" id="KW-1133">Transmembrane helix</keyword>